<dbReference type="Proteomes" id="UP001595075">
    <property type="component" value="Unassembled WGS sequence"/>
</dbReference>
<keyword evidence="2" id="KW-1185">Reference proteome</keyword>
<comment type="caution">
    <text evidence="1">The sequence shown here is derived from an EMBL/GenBank/DDBJ whole genome shotgun (WGS) entry which is preliminary data.</text>
</comment>
<reference evidence="1 2" key="1">
    <citation type="journal article" date="2024" name="Commun. Biol.">
        <title>Comparative genomic analysis of thermophilic fungi reveals convergent evolutionary adaptations and gene losses.</title>
        <authorList>
            <person name="Steindorff A.S."/>
            <person name="Aguilar-Pontes M.V."/>
            <person name="Robinson A.J."/>
            <person name="Andreopoulos B."/>
            <person name="LaButti K."/>
            <person name="Kuo A."/>
            <person name="Mondo S."/>
            <person name="Riley R."/>
            <person name="Otillar R."/>
            <person name="Haridas S."/>
            <person name="Lipzen A."/>
            <person name="Grimwood J."/>
            <person name="Schmutz J."/>
            <person name="Clum A."/>
            <person name="Reid I.D."/>
            <person name="Moisan M.C."/>
            <person name="Butler G."/>
            <person name="Nguyen T.T.M."/>
            <person name="Dewar K."/>
            <person name="Conant G."/>
            <person name="Drula E."/>
            <person name="Henrissat B."/>
            <person name="Hansel C."/>
            <person name="Singer S."/>
            <person name="Hutchinson M.I."/>
            <person name="de Vries R.P."/>
            <person name="Natvig D.O."/>
            <person name="Powell A.J."/>
            <person name="Tsang A."/>
            <person name="Grigoriev I.V."/>
        </authorList>
    </citation>
    <scope>NUCLEOTIDE SEQUENCE [LARGE SCALE GENOMIC DNA]</scope>
    <source>
        <strain evidence="1 2">CBS 494.80</strain>
    </source>
</reference>
<proteinExistence type="predicted"/>
<evidence type="ECO:0000313" key="1">
    <source>
        <dbReference type="EMBL" id="KAL2061044.1"/>
    </source>
</evidence>
<gene>
    <name evidence="1" type="ORF">VTL71DRAFT_9096</name>
</gene>
<protein>
    <submittedName>
        <fullName evidence="1">Uncharacterized protein</fullName>
    </submittedName>
</protein>
<name>A0ABR4BTT9_9HELO</name>
<sequence>MSNYYDAPPSYTEKATSTKLQEVSFAPVHSATSKSTTTYSSRPRSRSTSYIPKFVATAIRPTTSKSTSVCRSRSRASSTSTSYISRVTSTTSHLSTNTNLTLFPREFAFYTTSMSDLVIKRSSLDPSPLYYISQSTSLSPSRPEIRLFPGPSKSPSSYTVLASASLSASSSSQTKALITLGPSSFGSAPTEPLRLDGFWLNIYQFSLYLPQLQRREAFEWKNSTGQEVQALGHSSGMKLVRVRRSTVVAAYAHINCAVRKKGKMMFMKGEREILGTEFEKAAVVSLLAVLGSRKKEYGSKR</sequence>
<organism evidence="1 2">
    <name type="scientific">Oculimacula yallundae</name>
    <dbReference type="NCBI Taxonomy" id="86028"/>
    <lineage>
        <taxon>Eukaryota</taxon>
        <taxon>Fungi</taxon>
        <taxon>Dikarya</taxon>
        <taxon>Ascomycota</taxon>
        <taxon>Pezizomycotina</taxon>
        <taxon>Leotiomycetes</taxon>
        <taxon>Helotiales</taxon>
        <taxon>Ploettnerulaceae</taxon>
        <taxon>Oculimacula</taxon>
    </lineage>
</organism>
<accession>A0ABR4BTT9</accession>
<dbReference type="EMBL" id="JAZHXI010000020">
    <property type="protein sequence ID" value="KAL2061044.1"/>
    <property type="molecule type" value="Genomic_DNA"/>
</dbReference>
<evidence type="ECO:0000313" key="2">
    <source>
        <dbReference type="Proteomes" id="UP001595075"/>
    </source>
</evidence>